<evidence type="ECO:0000256" key="7">
    <source>
        <dbReference type="ARBA" id="ARBA00022989"/>
    </source>
</evidence>
<feature type="transmembrane region" description="Helical" evidence="14">
    <location>
        <begin position="435"/>
        <end position="453"/>
    </location>
</feature>
<evidence type="ECO:0000256" key="11">
    <source>
        <dbReference type="ARBA" id="ARBA00023201"/>
    </source>
</evidence>
<keyword evidence="8" id="KW-0915">Sodium</keyword>
<evidence type="ECO:0000256" key="6">
    <source>
        <dbReference type="ARBA" id="ARBA00022847"/>
    </source>
</evidence>
<gene>
    <name evidence="15" type="ORF">QLS71_001335</name>
</gene>
<proteinExistence type="inferred from homology"/>
<dbReference type="Pfam" id="PF00474">
    <property type="entry name" value="SSF"/>
    <property type="match status" value="1"/>
</dbReference>
<accession>A0AAU7EGK7</accession>
<evidence type="ECO:0000256" key="12">
    <source>
        <dbReference type="ARBA" id="ARBA00033708"/>
    </source>
</evidence>
<dbReference type="RefSeq" id="WP_308991333.1">
    <property type="nucleotide sequence ID" value="NZ_CP155618.1"/>
</dbReference>
<evidence type="ECO:0000313" key="15">
    <source>
        <dbReference type="EMBL" id="XBL14671.1"/>
    </source>
</evidence>
<dbReference type="EMBL" id="CP155618">
    <property type="protein sequence ID" value="XBL14671.1"/>
    <property type="molecule type" value="Genomic_DNA"/>
</dbReference>
<keyword evidence="7 14" id="KW-1133">Transmembrane helix</keyword>
<keyword evidence="16" id="KW-1185">Reference proteome</keyword>
<evidence type="ECO:0000256" key="2">
    <source>
        <dbReference type="ARBA" id="ARBA00006434"/>
    </source>
</evidence>
<evidence type="ECO:0000256" key="1">
    <source>
        <dbReference type="ARBA" id="ARBA00004651"/>
    </source>
</evidence>
<feature type="transmembrane region" description="Helical" evidence="14">
    <location>
        <begin position="302"/>
        <end position="329"/>
    </location>
</feature>
<dbReference type="Proteomes" id="UP001224325">
    <property type="component" value="Chromosome"/>
</dbReference>
<feature type="transmembrane region" description="Helical" evidence="14">
    <location>
        <begin position="6"/>
        <end position="23"/>
    </location>
</feature>
<keyword evidence="10 14" id="KW-0472">Membrane</keyword>
<dbReference type="PANTHER" id="PTHR48086:SF3">
    <property type="entry name" value="SODIUM_PROLINE SYMPORTER"/>
    <property type="match status" value="1"/>
</dbReference>
<keyword evidence="5 14" id="KW-0812">Transmembrane</keyword>
<dbReference type="KEGG" id="mlil:QLS71_001335"/>
<protein>
    <submittedName>
        <fullName evidence="15">Sodium:solute symporter family protein</fullName>
    </submittedName>
</protein>
<feature type="transmembrane region" description="Helical" evidence="14">
    <location>
        <begin position="410"/>
        <end position="429"/>
    </location>
</feature>
<keyword evidence="9" id="KW-0406">Ion transport</keyword>
<dbReference type="GO" id="GO:0015193">
    <property type="term" value="F:L-proline transmembrane transporter activity"/>
    <property type="evidence" value="ECO:0007669"/>
    <property type="project" value="TreeGrafter"/>
</dbReference>
<feature type="transmembrane region" description="Helical" evidence="14">
    <location>
        <begin position="598"/>
        <end position="617"/>
    </location>
</feature>
<evidence type="ECO:0000256" key="5">
    <source>
        <dbReference type="ARBA" id="ARBA00022692"/>
    </source>
</evidence>
<dbReference type="GO" id="GO:0005298">
    <property type="term" value="F:proline:sodium symporter activity"/>
    <property type="evidence" value="ECO:0007669"/>
    <property type="project" value="TreeGrafter"/>
</dbReference>
<evidence type="ECO:0000256" key="8">
    <source>
        <dbReference type="ARBA" id="ARBA00023053"/>
    </source>
</evidence>
<dbReference type="InterPro" id="IPR050277">
    <property type="entry name" value="Sodium:Solute_Symporter"/>
</dbReference>
<dbReference type="GO" id="GO:0015824">
    <property type="term" value="P:proline transport"/>
    <property type="evidence" value="ECO:0007669"/>
    <property type="project" value="TreeGrafter"/>
</dbReference>
<evidence type="ECO:0000256" key="9">
    <source>
        <dbReference type="ARBA" id="ARBA00023065"/>
    </source>
</evidence>
<keyword evidence="11" id="KW-0739">Sodium transport</keyword>
<dbReference type="Gene3D" id="1.20.1730.10">
    <property type="entry name" value="Sodium/glucose cotransporter"/>
    <property type="match status" value="1"/>
</dbReference>
<name>A0AAU7EGK7_9FLAO</name>
<feature type="transmembrane region" description="Helical" evidence="14">
    <location>
        <begin position="173"/>
        <end position="194"/>
    </location>
</feature>
<evidence type="ECO:0000256" key="10">
    <source>
        <dbReference type="ARBA" id="ARBA00023136"/>
    </source>
</evidence>
<feature type="transmembrane region" description="Helical" evidence="14">
    <location>
        <begin position="502"/>
        <end position="524"/>
    </location>
</feature>
<evidence type="ECO:0000313" key="16">
    <source>
        <dbReference type="Proteomes" id="UP001224325"/>
    </source>
</evidence>
<keyword evidence="6" id="KW-0769">Symport</keyword>
<evidence type="ECO:0000256" key="14">
    <source>
        <dbReference type="SAM" id="Phobius"/>
    </source>
</evidence>
<evidence type="ECO:0000256" key="13">
    <source>
        <dbReference type="RuleBase" id="RU362091"/>
    </source>
</evidence>
<feature type="transmembrane region" description="Helical" evidence="14">
    <location>
        <begin position="76"/>
        <end position="97"/>
    </location>
</feature>
<comment type="catalytic activity">
    <reaction evidence="12">
        <text>L-proline(in) + Na(+)(in) = L-proline(out) + Na(+)(out)</text>
        <dbReference type="Rhea" id="RHEA:28967"/>
        <dbReference type="ChEBI" id="CHEBI:29101"/>
        <dbReference type="ChEBI" id="CHEBI:60039"/>
    </reaction>
</comment>
<dbReference type="GO" id="GO:0005886">
    <property type="term" value="C:plasma membrane"/>
    <property type="evidence" value="ECO:0007669"/>
    <property type="project" value="UniProtKB-SubCell"/>
</dbReference>
<evidence type="ECO:0000256" key="3">
    <source>
        <dbReference type="ARBA" id="ARBA00022448"/>
    </source>
</evidence>
<dbReference type="CDD" id="cd11477">
    <property type="entry name" value="SLC5sbd_u1"/>
    <property type="match status" value="1"/>
</dbReference>
<feature type="transmembrane region" description="Helical" evidence="14">
    <location>
        <begin position="201"/>
        <end position="219"/>
    </location>
</feature>
<keyword evidence="4" id="KW-1003">Cell membrane</keyword>
<keyword evidence="3" id="KW-0813">Transport</keyword>
<reference evidence="15" key="1">
    <citation type="submission" date="2024-04" db="EMBL/GenBank/DDBJ databases">
        <title>Mariniflexile litorale, isolated from the shallow sediments of the Sea of Japan.</title>
        <authorList>
            <person name="Romanenko L."/>
            <person name="Isaeva M."/>
        </authorList>
    </citation>
    <scope>NUCLEOTIDE SEQUENCE [LARGE SCALE GENOMIC DNA]</scope>
    <source>
        <strain evidence="15">KMM 9835</strain>
    </source>
</reference>
<dbReference type="InterPro" id="IPR001734">
    <property type="entry name" value="Na/solute_symporter"/>
</dbReference>
<feature type="transmembrane region" description="Helical" evidence="14">
    <location>
        <begin position="570"/>
        <end position="592"/>
    </location>
</feature>
<dbReference type="AlphaFoldDB" id="A0AAU7EGK7"/>
<feature type="transmembrane region" description="Helical" evidence="14">
    <location>
        <begin position="365"/>
        <end position="389"/>
    </location>
</feature>
<feature type="transmembrane region" description="Helical" evidence="14">
    <location>
        <begin position="118"/>
        <end position="142"/>
    </location>
</feature>
<organism evidence="15 16">
    <name type="scientific">Mariniflexile litorale</name>
    <dbReference type="NCBI Taxonomy" id="3045158"/>
    <lineage>
        <taxon>Bacteria</taxon>
        <taxon>Pseudomonadati</taxon>
        <taxon>Bacteroidota</taxon>
        <taxon>Flavobacteriia</taxon>
        <taxon>Flavobacteriales</taxon>
        <taxon>Flavobacteriaceae</taxon>
        <taxon>Mariniflexile</taxon>
    </lineage>
</organism>
<dbReference type="InterPro" id="IPR038377">
    <property type="entry name" value="Na/Glc_symporter_sf"/>
</dbReference>
<dbReference type="PROSITE" id="PS50283">
    <property type="entry name" value="NA_SOLUT_SYMP_3"/>
    <property type="match status" value="1"/>
</dbReference>
<feature type="transmembrane region" description="Helical" evidence="14">
    <location>
        <begin position="465"/>
        <end position="482"/>
    </location>
</feature>
<sequence>MNIIDLSIIIFYILLTVGVGIWISKKASKGLDEYFLGGKSIKWYYLGLSNGSGMFDISGTSWMVGILFLYGVKSFLFMWLWPIWNQIFIMMFLAVWIRRSQVMTGSEWILTRFGNDRAGKASHIIVAIFAIISAIGFIAYFFEGIGKFMTVILPWDLTLNLGQSTLLNSEHSYALIIILLTTIYTVKGGMFSVVATEVLQYGIMVIAGVLVAGYTLIYYTDIQITSVISEEWKNIFFGWELDTHWSSKYQAFNNLIDSEGYKMFGALVGMSLFKGFFASIAGPTPSYDLQRILSTKSVKEAAYMSGFTNLILFIPRYLLIGGIVVIALVTLAPQMSENPALTGKDLEILLPTVINFHVPVGIKGLLLAGLLAAFMSTFSAFVNAGPAYIVNDIYKKYFKPEATSEHYIKISHIASFVIVGLGVFMGFYADSINSLTLWITSSLFGGYVAANFLKWVWWRFNGWGYFWGMFAGLVVASLQFVLDQNKGSFEVGTWLYRLSELQAIYLFPIIFSFSVLGSILGTFLTRPTDIFVLKDFYKNVRPWGFWKPVYKALKSEDASFSANKDFGKDMLNCAIGIVWQSSMIVLPIFLLIRDYPKMIISLIVFLITSAILKYTWLDVVRKLPD</sequence>
<feature type="transmembrane region" description="Helical" evidence="14">
    <location>
        <begin position="263"/>
        <end position="281"/>
    </location>
</feature>
<dbReference type="PANTHER" id="PTHR48086">
    <property type="entry name" value="SODIUM/PROLINE SYMPORTER-RELATED"/>
    <property type="match status" value="1"/>
</dbReference>
<comment type="subcellular location">
    <subcellularLocation>
        <location evidence="1">Cell membrane</location>
        <topology evidence="1">Multi-pass membrane protein</topology>
    </subcellularLocation>
</comment>
<evidence type="ECO:0000256" key="4">
    <source>
        <dbReference type="ARBA" id="ARBA00022475"/>
    </source>
</evidence>
<comment type="similarity">
    <text evidence="2 13">Belongs to the sodium:solute symporter (SSF) (TC 2.A.21) family.</text>
</comment>
<feature type="transmembrane region" description="Helical" evidence="14">
    <location>
        <begin position="43"/>
        <end position="70"/>
    </location>
</feature>